<gene>
    <name evidence="1" type="ORF">TVAG_438850</name>
</gene>
<dbReference type="AlphaFoldDB" id="A2FZ85"/>
<sequence length="448" mass="51300">MDSSNIQIRVNELLRFITKNPNENLAPSYIELTQFAKELPEYILTNLAQTMLGSLADQRTTSVLYTPILELMYQTLMFNHKGVQFLFDLPSVLKILFPFCKYPKTKAVDILLMLFLHDPQRFCDFIANPPHSIVILREATSIQKSRRAGELLLRIFCLNTTLMQNLIPEIRPSLRELTAHCAIGMMLSSAEMQQNIPEEEFADWFLSKSPVTHYDVKSATLLYPAFWLNPVVLRFLCHAEAPEKLEYVEWLSAQPKQPFLDVDKTVVSTVCNQLTKPPTFTNEDGVDLSKEGFIFFRYFILSHTSPDKVIPEVINMIMNDAKSKNEFLAAAALQVLTIWAIKYNFEPKPFVVMNVATTSLDEEIPNNFRRICAISTIAFSQTSKIARSLVMSGEIKAEPTDMRTIARTKWRFPNFHEILEKVMRIKVVQLDNLVAALGQFTLALNKDF</sequence>
<protein>
    <submittedName>
        <fullName evidence="1">Uncharacterized protein</fullName>
    </submittedName>
</protein>
<dbReference type="RefSeq" id="XP_001302704.1">
    <property type="nucleotide sequence ID" value="XM_001302703.1"/>
</dbReference>
<dbReference type="SMR" id="A2FZ85"/>
<reference evidence="1" key="1">
    <citation type="submission" date="2006-10" db="EMBL/GenBank/DDBJ databases">
        <authorList>
            <person name="Amadeo P."/>
            <person name="Zhao Q."/>
            <person name="Wortman J."/>
            <person name="Fraser-Liggett C."/>
            <person name="Carlton J."/>
        </authorList>
    </citation>
    <scope>NUCLEOTIDE SEQUENCE</scope>
    <source>
        <strain evidence="1">G3</strain>
    </source>
</reference>
<dbReference type="VEuPathDB" id="TrichDB:TVAG_438850"/>
<organism evidence="1 2">
    <name type="scientific">Trichomonas vaginalis (strain ATCC PRA-98 / G3)</name>
    <dbReference type="NCBI Taxonomy" id="412133"/>
    <lineage>
        <taxon>Eukaryota</taxon>
        <taxon>Metamonada</taxon>
        <taxon>Parabasalia</taxon>
        <taxon>Trichomonadida</taxon>
        <taxon>Trichomonadidae</taxon>
        <taxon>Trichomonas</taxon>
    </lineage>
</organism>
<evidence type="ECO:0000313" key="1">
    <source>
        <dbReference type="EMBL" id="EAX89774.1"/>
    </source>
</evidence>
<dbReference type="EMBL" id="DS114167">
    <property type="protein sequence ID" value="EAX89774.1"/>
    <property type="molecule type" value="Genomic_DNA"/>
</dbReference>
<dbReference type="Proteomes" id="UP000001542">
    <property type="component" value="Unassembled WGS sequence"/>
</dbReference>
<keyword evidence="2" id="KW-1185">Reference proteome</keyword>
<evidence type="ECO:0000313" key="2">
    <source>
        <dbReference type="Proteomes" id="UP000001542"/>
    </source>
</evidence>
<accession>A2FZ85</accession>
<proteinExistence type="predicted"/>
<name>A2FZ85_TRIV3</name>
<dbReference type="OrthoDB" id="10653308at2759"/>
<dbReference type="KEGG" id="tva:4747448"/>
<dbReference type="VEuPathDB" id="TrichDB:TVAGG3_1040580"/>
<dbReference type="InParanoid" id="A2FZ85"/>
<reference evidence="1" key="2">
    <citation type="journal article" date="2007" name="Science">
        <title>Draft genome sequence of the sexually transmitted pathogen Trichomonas vaginalis.</title>
        <authorList>
            <person name="Carlton J.M."/>
            <person name="Hirt R.P."/>
            <person name="Silva J.C."/>
            <person name="Delcher A.L."/>
            <person name="Schatz M."/>
            <person name="Zhao Q."/>
            <person name="Wortman J.R."/>
            <person name="Bidwell S.L."/>
            <person name="Alsmark U.C.M."/>
            <person name="Besteiro S."/>
            <person name="Sicheritz-Ponten T."/>
            <person name="Noel C.J."/>
            <person name="Dacks J.B."/>
            <person name="Foster P.G."/>
            <person name="Simillion C."/>
            <person name="Van de Peer Y."/>
            <person name="Miranda-Saavedra D."/>
            <person name="Barton G.J."/>
            <person name="Westrop G.D."/>
            <person name="Mueller S."/>
            <person name="Dessi D."/>
            <person name="Fiori P.L."/>
            <person name="Ren Q."/>
            <person name="Paulsen I."/>
            <person name="Zhang H."/>
            <person name="Bastida-Corcuera F.D."/>
            <person name="Simoes-Barbosa A."/>
            <person name="Brown M.T."/>
            <person name="Hayes R.D."/>
            <person name="Mukherjee M."/>
            <person name="Okumura C.Y."/>
            <person name="Schneider R."/>
            <person name="Smith A.J."/>
            <person name="Vanacova S."/>
            <person name="Villalvazo M."/>
            <person name="Haas B.J."/>
            <person name="Pertea M."/>
            <person name="Feldblyum T.V."/>
            <person name="Utterback T.R."/>
            <person name="Shu C.L."/>
            <person name="Osoegawa K."/>
            <person name="de Jong P.J."/>
            <person name="Hrdy I."/>
            <person name="Horvathova L."/>
            <person name="Zubacova Z."/>
            <person name="Dolezal P."/>
            <person name="Malik S.B."/>
            <person name="Logsdon J.M. Jr."/>
            <person name="Henze K."/>
            <person name="Gupta A."/>
            <person name="Wang C.C."/>
            <person name="Dunne R.L."/>
            <person name="Upcroft J.A."/>
            <person name="Upcroft P."/>
            <person name="White O."/>
            <person name="Salzberg S.L."/>
            <person name="Tang P."/>
            <person name="Chiu C.-H."/>
            <person name="Lee Y.-S."/>
            <person name="Embley T.M."/>
            <person name="Coombs G.H."/>
            <person name="Mottram J.C."/>
            <person name="Tachezy J."/>
            <person name="Fraser-Liggett C.M."/>
            <person name="Johnson P.J."/>
        </authorList>
    </citation>
    <scope>NUCLEOTIDE SEQUENCE [LARGE SCALE GENOMIC DNA]</scope>
    <source>
        <strain evidence="1">G3</strain>
    </source>
</reference>